<gene>
    <name evidence="10" type="ORF">MCOR_28190</name>
</gene>
<dbReference type="InterPro" id="IPR043502">
    <property type="entry name" value="DNA/RNA_pol_sf"/>
</dbReference>
<feature type="domain" description="Integrase catalytic" evidence="9">
    <location>
        <begin position="507"/>
        <end position="677"/>
    </location>
</feature>
<sequence length="1141" mass="131530">MAPRKFKKGWCCRQPRCAALSPITDQEPDFEFTASLQRNLINLTIEDQSEKCLIDSGAAFSCISKHVLRKIKPNAKIQRSSLFSAVGVCGEVHPILGETVLQLTFGKFKIQQKFRVFETIHARIILGIDFLQEHQVKTDFGKMTITIQECESHNNSESFVNLHSVSVETSTEITSQLAIAETLSETIIPPHSEIVLALPGAKAISNVNKGLVTYRLLNPTNQEIVLPQKTKIVKAVPVHSDNIQKFLEINSAEIYNLPESEQISTKSKFDLNLDLDKCELSERQKFQLKNFLEQNRDIFAKDLSELGQTDMHYHPIYTDNSKPVSAAPYRQTPKMREELEKQLDEMEKYGIIEESQSPWHSPVVLVKKPNNSFRLCVDFRSLNRITEPVSFPILHMTDVFDTLADSQAEIFSTLDLKSGFWQVPLDPATKHKSAFITHKGVYEFNRLPFGMMNSPMTFQCLMTKVLKDLNFKIALVYIDDILIFSKTFEEHLHHLKLVFTNLRAAKLKLNPEKCKFGTKTVKYLGHIISKDGIRVNPENVDKVKNFPRPASVKQVKSFLGMANFYRKFVKDYAKIASPLTSLLKKTRDRGNTFVSNIVKALSELFNITRHLTSSYHPQTNGSVERMNSVILQAFRAYTKDMQDNWIDYLPGIMMAYRATPATQSTDYSPFFLLYGREMSLPIDTSLVPKDHLTQDNKIFLARILQNMETTRTIAAKNIELARQKYKQNYDKRTKDPGFRPTQRVWLYCTKVPVGKAPKLHRKWVGPYYITRFGPHHTYKLRNCATNKEVKSLVNAQRLKPYHDPEERPTNIPNDMENNMDEHDPDELDDQPDLPIPQPNNNNQQIQEDQTDRNNEQVDQPENQDNNNVPDTEPALVRGNNAPVKDTRPSCKDCDRGNCKPFSENEIDSIVSSARGNGTLYYKIKFIEKTRKTDWYFTCKIPCRLVREFHAKRTMGGKKRKRPLQKHKFFDKPDENVNHIAQTKLTKDSATQTESETDINSMNNCNKEKLISVRIFQQKAYFLVQQHNKQAWQPITIAKDHAATFIETRKEAFRIHKHELHMQYMKHKFKHGDKKPFIDGPTTEGIFEAYINKDGKDEFLISYKNSNIPPEWSTMEDTPNGLMNTFLNKLEGQYNDEISIPW</sequence>
<evidence type="ECO:0000259" key="9">
    <source>
        <dbReference type="PROSITE" id="PS50994"/>
    </source>
</evidence>
<dbReference type="InterPro" id="IPR000477">
    <property type="entry name" value="RT_dom"/>
</dbReference>
<reference evidence="10 11" key="1">
    <citation type="submission" date="2020-06" db="EMBL/GenBank/DDBJ databases">
        <authorList>
            <person name="Li R."/>
            <person name="Bekaert M."/>
        </authorList>
    </citation>
    <scope>NUCLEOTIDE SEQUENCE [LARGE SCALE GENOMIC DNA]</scope>
    <source>
        <strain evidence="11">wild</strain>
    </source>
</reference>
<protein>
    <submittedName>
        <fullName evidence="10">Transposon Ty3-G Gag-Pol polyprotein,Transposon Ty3-I Gag-Pol polyprotein,Retrovirus-related Pol polyprotein from transposon 297,Retrovirus-related Pol polyprotein from transposon opus</fullName>
    </submittedName>
</protein>
<dbReference type="Gene3D" id="2.40.70.10">
    <property type="entry name" value="Acid Proteases"/>
    <property type="match status" value="1"/>
</dbReference>
<dbReference type="PROSITE" id="PS50994">
    <property type="entry name" value="INTEGRASE"/>
    <property type="match status" value="1"/>
</dbReference>
<dbReference type="GO" id="GO:0004519">
    <property type="term" value="F:endonuclease activity"/>
    <property type="evidence" value="ECO:0007669"/>
    <property type="project" value="UniProtKB-KW"/>
</dbReference>
<dbReference type="Gene3D" id="3.10.10.10">
    <property type="entry name" value="HIV Type 1 Reverse Transcriptase, subunit A, domain 1"/>
    <property type="match status" value="1"/>
</dbReference>
<dbReference type="CDD" id="cd00303">
    <property type="entry name" value="retropepsin_like"/>
    <property type="match status" value="1"/>
</dbReference>
<dbReference type="PROSITE" id="PS00141">
    <property type="entry name" value="ASP_PROTEASE"/>
    <property type="match status" value="1"/>
</dbReference>
<dbReference type="SUPFAM" id="SSF56672">
    <property type="entry name" value="DNA/RNA polymerases"/>
    <property type="match status" value="1"/>
</dbReference>
<dbReference type="SUPFAM" id="SSF50630">
    <property type="entry name" value="Acid proteases"/>
    <property type="match status" value="1"/>
</dbReference>
<dbReference type="GO" id="GO:0015074">
    <property type="term" value="P:DNA integration"/>
    <property type="evidence" value="ECO:0007669"/>
    <property type="project" value="InterPro"/>
</dbReference>
<evidence type="ECO:0000256" key="4">
    <source>
        <dbReference type="ARBA" id="ARBA00022759"/>
    </source>
</evidence>
<feature type="compositionally biased region" description="Acidic residues" evidence="7">
    <location>
        <begin position="822"/>
        <end position="831"/>
    </location>
</feature>
<dbReference type="PROSITE" id="PS50878">
    <property type="entry name" value="RT_POL"/>
    <property type="match status" value="1"/>
</dbReference>
<evidence type="ECO:0000313" key="11">
    <source>
        <dbReference type="Proteomes" id="UP000507470"/>
    </source>
</evidence>
<evidence type="ECO:0000256" key="5">
    <source>
        <dbReference type="ARBA" id="ARBA00022801"/>
    </source>
</evidence>
<keyword evidence="1" id="KW-0808">Transferase</keyword>
<organism evidence="10 11">
    <name type="scientific">Mytilus coruscus</name>
    <name type="common">Sea mussel</name>
    <dbReference type="NCBI Taxonomy" id="42192"/>
    <lineage>
        <taxon>Eukaryota</taxon>
        <taxon>Metazoa</taxon>
        <taxon>Spiralia</taxon>
        <taxon>Lophotrochozoa</taxon>
        <taxon>Mollusca</taxon>
        <taxon>Bivalvia</taxon>
        <taxon>Autobranchia</taxon>
        <taxon>Pteriomorphia</taxon>
        <taxon>Mytilida</taxon>
        <taxon>Mytiloidea</taxon>
        <taxon>Mytilidae</taxon>
        <taxon>Mytilinae</taxon>
        <taxon>Mytilus</taxon>
    </lineage>
</organism>
<dbReference type="SUPFAM" id="SSF53098">
    <property type="entry name" value="Ribonuclease H-like"/>
    <property type="match status" value="1"/>
</dbReference>
<name>A0A6J8CED1_MYTCO</name>
<feature type="compositionally biased region" description="Polar residues" evidence="7">
    <location>
        <begin position="856"/>
        <end position="869"/>
    </location>
</feature>
<dbReference type="Proteomes" id="UP000507470">
    <property type="component" value="Unassembled WGS sequence"/>
</dbReference>
<accession>A0A6J8CED1</accession>
<keyword evidence="11" id="KW-1185">Reference proteome</keyword>
<dbReference type="InterPro" id="IPR001584">
    <property type="entry name" value="Integrase_cat-core"/>
</dbReference>
<dbReference type="CDD" id="cd01647">
    <property type="entry name" value="RT_LTR"/>
    <property type="match status" value="1"/>
</dbReference>
<evidence type="ECO:0000259" key="8">
    <source>
        <dbReference type="PROSITE" id="PS50878"/>
    </source>
</evidence>
<dbReference type="InterPro" id="IPR021109">
    <property type="entry name" value="Peptidase_aspartic_dom_sf"/>
</dbReference>
<keyword evidence="2" id="KW-0548">Nucleotidyltransferase</keyword>
<dbReference type="InterPro" id="IPR036397">
    <property type="entry name" value="RNaseH_sf"/>
</dbReference>
<dbReference type="GO" id="GO:0003676">
    <property type="term" value="F:nucleic acid binding"/>
    <property type="evidence" value="ECO:0007669"/>
    <property type="project" value="InterPro"/>
</dbReference>
<dbReference type="Pfam" id="PF00078">
    <property type="entry name" value="RVT_1"/>
    <property type="match status" value="1"/>
</dbReference>
<dbReference type="GO" id="GO:0003964">
    <property type="term" value="F:RNA-directed DNA polymerase activity"/>
    <property type="evidence" value="ECO:0007669"/>
    <property type="project" value="UniProtKB-KW"/>
</dbReference>
<dbReference type="OrthoDB" id="6773263at2759"/>
<evidence type="ECO:0000256" key="7">
    <source>
        <dbReference type="SAM" id="MobiDB-lite"/>
    </source>
</evidence>
<keyword evidence="3" id="KW-0540">Nuclease</keyword>
<dbReference type="InterPro" id="IPR043128">
    <property type="entry name" value="Rev_trsase/Diguanyl_cyclase"/>
</dbReference>
<keyword evidence="5" id="KW-0378">Hydrolase</keyword>
<dbReference type="GO" id="GO:0004190">
    <property type="term" value="F:aspartic-type endopeptidase activity"/>
    <property type="evidence" value="ECO:0007669"/>
    <property type="project" value="InterPro"/>
</dbReference>
<dbReference type="Pfam" id="PF13975">
    <property type="entry name" value="gag-asp_proteas"/>
    <property type="match status" value="1"/>
</dbReference>
<dbReference type="InterPro" id="IPR012337">
    <property type="entry name" value="RNaseH-like_sf"/>
</dbReference>
<evidence type="ECO:0000256" key="6">
    <source>
        <dbReference type="ARBA" id="ARBA00022918"/>
    </source>
</evidence>
<dbReference type="GO" id="GO:0006508">
    <property type="term" value="P:proteolysis"/>
    <property type="evidence" value="ECO:0007669"/>
    <property type="project" value="InterPro"/>
</dbReference>
<dbReference type="Gene3D" id="3.30.70.270">
    <property type="match status" value="1"/>
</dbReference>
<evidence type="ECO:0000313" key="10">
    <source>
        <dbReference type="EMBL" id="CAC5393320.1"/>
    </source>
</evidence>
<evidence type="ECO:0000256" key="3">
    <source>
        <dbReference type="ARBA" id="ARBA00022722"/>
    </source>
</evidence>
<feature type="domain" description="Reverse transcriptase" evidence="8">
    <location>
        <begin position="347"/>
        <end position="528"/>
    </location>
</feature>
<feature type="region of interest" description="Disordered" evidence="7">
    <location>
        <begin position="795"/>
        <end position="892"/>
    </location>
</feature>
<keyword evidence="4" id="KW-0255">Endonuclease</keyword>
<keyword evidence="6" id="KW-0695">RNA-directed DNA polymerase</keyword>
<dbReference type="PANTHER" id="PTHR37984">
    <property type="entry name" value="PROTEIN CBG26694"/>
    <property type="match status" value="1"/>
</dbReference>
<evidence type="ECO:0000256" key="2">
    <source>
        <dbReference type="ARBA" id="ARBA00022695"/>
    </source>
</evidence>
<dbReference type="PANTHER" id="PTHR37984:SF5">
    <property type="entry name" value="PROTEIN NYNRIN-LIKE"/>
    <property type="match status" value="1"/>
</dbReference>
<dbReference type="AlphaFoldDB" id="A0A6J8CED1"/>
<dbReference type="Gene3D" id="3.30.420.10">
    <property type="entry name" value="Ribonuclease H-like superfamily/Ribonuclease H"/>
    <property type="match status" value="1"/>
</dbReference>
<feature type="compositionally biased region" description="Low complexity" evidence="7">
    <location>
        <begin position="838"/>
        <end position="847"/>
    </location>
</feature>
<dbReference type="EMBL" id="CACVKT020005131">
    <property type="protein sequence ID" value="CAC5393320.1"/>
    <property type="molecule type" value="Genomic_DNA"/>
</dbReference>
<dbReference type="InterPro" id="IPR001969">
    <property type="entry name" value="Aspartic_peptidase_AS"/>
</dbReference>
<dbReference type="InterPro" id="IPR050951">
    <property type="entry name" value="Retrovirus_Pol_polyprotein"/>
</dbReference>
<evidence type="ECO:0000256" key="1">
    <source>
        <dbReference type="ARBA" id="ARBA00022679"/>
    </source>
</evidence>
<proteinExistence type="predicted"/>